<dbReference type="AlphaFoldDB" id="A0A0L6W5E7"/>
<organism evidence="1 2">
    <name type="scientific">Thermincola ferriacetica</name>
    <dbReference type="NCBI Taxonomy" id="281456"/>
    <lineage>
        <taxon>Bacteria</taxon>
        <taxon>Bacillati</taxon>
        <taxon>Bacillota</taxon>
        <taxon>Clostridia</taxon>
        <taxon>Eubacteriales</taxon>
        <taxon>Thermincolaceae</taxon>
        <taxon>Thermincola</taxon>
    </lineage>
</organism>
<keyword evidence="2" id="KW-1185">Reference proteome</keyword>
<dbReference type="EMBL" id="LGTE01000004">
    <property type="protein sequence ID" value="KNZ70319.1"/>
    <property type="molecule type" value="Genomic_DNA"/>
</dbReference>
<comment type="caution">
    <text evidence="1">The sequence shown here is derived from an EMBL/GenBank/DDBJ whole genome shotgun (WGS) entry which is preliminary data.</text>
</comment>
<evidence type="ECO:0000313" key="1">
    <source>
        <dbReference type="EMBL" id="KNZ70319.1"/>
    </source>
</evidence>
<dbReference type="Proteomes" id="UP000037175">
    <property type="component" value="Unassembled WGS sequence"/>
</dbReference>
<accession>A0A0L6W5E7</accession>
<gene>
    <name evidence="1" type="ORF">Tfer_0879</name>
</gene>
<evidence type="ECO:0000313" key="2">
    <source>
        <dbReference type="Proteomes" id="UP000037175"/>
    </source>
</evidence>
<reference evidence="2" key="1">
    <citation type="submission" date="2015-07" db="EMBL/GenBank/DDBJ databases">
        <title>Complete Genome of Thermincola ferriacetica strain Z-0001T.</title>
        <authorList>
            <person name="Lusk B."/>
            <person name="Badalamenti J.P."/>
            <person name="Parameswaran P."/>
            <person name="Bond D.R."/>
            <person name="Torres C.I."/>
        </authorList>
    </citation>
    <scope>NUCLEOTIDE SEQUENCE [LARGE SCALE GENOMIC DNA]</scope>
    <source>
        <strain evidence="2">Z-0001</strain>
    </source>
</reference>
<dbReference type="RefSeq" id="WP_052217031.1">
    <property type="nucleotide sequence ID" value="NZ_LGTE01000004.1"/>
</dbReference>
<name>A0A0L6W5E7_9FIRM</name>
<sequence>MGGCQTLYRRALKQAGLTVDEACLIVDALNESLYSADTACLLWAGIGDACRLDGLDKKWNVDDVALVEKLQNLNELQSMAVIDAAERFWAGPYRDIEIREAVKQVFGL</sequence>
<protein>
    <submittedName>
        <fullName evidence="1">Uncharacterized protein</fullName>
    </submittedName>
</protein>
<proteinExistence type="predicted"/>